<accession>A0ABQ1CVX7</accession>
<feature type="compositionally biased region" description="Pro residues" evidence="1">
    <location>
        <begin position="228"/>
        <end position="241"/>
    </location>
</feature>
<protein>
    <submittedName>
        <fullName evidence="2">Uncharacterized protein</fullName>
    </submittedName>
</protein>
<reference evidence="2 3" key="1">
    <citation type="submission" date="2020-02" db="EMBL/GenBank/DDBJ databases">
        <title>Whole genome shotgun sequence of Streptomyces diastaticus subsp. diastaticus NBRC 13412.</title>
        <authorList>
            <person name="Ichikawa N."/>
            <person name="Komaki H."/>
            <person name="Tamura T."/>
        </authorList>
    </citation>
    <scope>NUCLEOTIDE SEQUENCE [LARGE SCALE GENOMIC DNA]</scope>
    <source>
        <strain evidence="2 3">NBRC 13412</strain>
    </source>
</reference>
<evidence type="ECO:0000313" key="3">
    <source>
        <dbReference type="Proteomes" id="UP000472710"/>
    </source>
</evidence>
<sequence>MAVAGGAGPLSRPDDTLPPMASTPDAGLRAEPVRAALTGDGLEHDWMPGETYPACDLWPPEAPGTAGDRPAGRQPAERPPLIAWAVTTAGDLVCRLPEEDDPDQWPFAVRGRHVGPEHRVIVPHGTSGFLLGLFHAEPDKGPLSDSGLRDEPGPRFISETAKERRRAEGIHPWTGEPGPLAGISFDDFVRRLRGTLLVASTECEGPASAAAHRWGRALARVAEVTPPGTAPPSPPWRPARR</sequence>
<name>A0ABQ1CVX7_STRDI</name>
<organism evidence="2 3">
    <name type="scientific">Streptomyces diastaticus subsp. diastaticus</name>
    <dbReference type="NCBI Taxonomy" id="68040"/>
    <lineage>
        <taxon>Bacteria</taxon>
        <taxon>Bacillati</taxon>
        <taxon>Actinomycetota</taxon>
        <taxon>Actinomycetes</taxon>
        <taxon>Kitasatosporales</taxon>
        <taxon>Streptomycetaceae</taxon>
        <taxon>Streptomyces</taxon>
        <taxon>Streptomyces diastaticus group</taxon>
    </lineage>
</organism>
<evidence type="ECO:0000256" key="1">
    <source>
        <dbReference type="SAM" id="MobiDB-lite"/>
    </source>
</evidence>
<gene>
    <name evidence="2" type="ORF">Sdia_52580</name>
</gene>
<comment type="caution">
    <text evidence="2">The sequence shown here is derived from an EMBL/GenBank/DDBJ whole genome shotgun (WGS) entry which is preliminary data.</text>
</comment>
<dbReference type="EMBL" id="BLLN01000005">
    <property type="protein sequence ID" value="GFH74490.1"/>
    <property type="molecule type" value="Genomic_DNA"/>
</dbReference>
<proteinExistence type="predicted"/>
<dbReference type="Proteomes" id="UP000472710">
    <property type="component" value="Unassembled WGS sequence"/>
</dbReference>
<feature type="region of interest" description="Disordered" evidence="1">
    <location>
        <begin position="222"/>
        <end position="241"/>
    </location>
</feature>
<feature type="region of interest" description="Disordered" evidence="1">
    <location>
        <begin position="1"/>
        <end position="36"/>
    </location>
</feature>
<keyword evidence="3" id="KW-1185">Reference proteome</keyword>
<evidence type="ECO:0000313" key="2">
    <source>
        <dbReference type="EMBL" id="GFH74490.1"/>
    </source>
</evidence>